<evidence type="ECO:0000256" key="1">
    <source>
        <dbReference type="SAM" id="Phobius"/>
    </source>
</evidence>
<comment type="caution">
    <text evidence="2">The sequence shown here is derived from an EMBL/GenBank/DDBJ whole genome shotgun (WGS) entry which is preliminary data.</text>
</comment>
<feature type="transmembrane region" description="Helical" evidence="1">
    <location>
        <begin position="65"/>
        <end position="82"/>
    </location>
</feature>
<protein>
    <submittedName>
        <fullName evidence="2">Uncharacterized protein</fullName>
    </submittedName>
</protein>
<sequence length="111" mass="12570">MLFLLNSLLYVHFAAFLTYLTTLLRQWDHPVKRTTNWMLYCGITLLLTGIGLVAVRYPVVNYVKVVPKSALLVVIAAITAAHRGKILSRQTWQLLIGLTALTVFIALWRMA</sequence>
<keyword evidence="1" id="KW-1133">Transmembrane helix</keyword>
<evidence type="ECO:0000313" key="2">
    <source>
        <dbReference type="EMBL" id="MFD2572776.1"/>
    </source>
</evidence>
<keyword evidence="3" id="KW-1185">Reference proteome</keyword>
<keyword evidence="1" id="KW-0812">Transmembrane</keyword>
<organism evidence="2 3">
    <name type="scientific">Spirosoma soli</name>
    <dbReference type="NCBI Taxonomy" id="1770529"/>
    <lineage>
        <taxon>Bacteria</taxon>
        <taxon>Pseudomonadati</taxon>
        <taxon>Bacteroidota</taxon>
        <taxon>Cytophagia</taxon>
        <taxon>Cytophagales</taxon>
        <taxon>Cytophagaceae</taxon>
        <taxon>Spirosoma</taxon>
    </lineage>
</organism>
<reference evidence="3" key="1">
    <citation type="journal article" date="2019" name="Int. J. Syst. Evol. Microbiol.">
        <title>The Global Catalogue of Microorganisms (GCM) 10K type strain sequencing project: providing services to taxonomists for standard genome sequencing and annotation.</title>
        <authorList>
            <consortium name="The Broad Institute Genomics Platform"/>
            <consortium name="The Broad Institute Genome Sequencing Center for Infectious Disease"/>
            <person name="Wu L."/>
            <person name="Ma J."/>
        </authorList>
    </citation>
    <scope>NUCLEOTIDE SEQUENCE [LARGE SCALE GENOMIC DNA]</scope>
    <source>
        <strain evidence="3">KCTC 42805</strain>
    </source>
</reference>
<feature type="transmembrane region" description="Helical" evidence="1">
    <location>
        <begin position="37"/>
        <end position="59"/>
    </location>
</feature>
<dbReference type="EMBL" id="JBHULN010000013">
    <property type="protein sequence ID" value="MFD2572776.1"/>
    <property type="molecule type" value="Genomic_DNA"/>
</dbReference>
<accession>A0ABW5M8G1</accession>
<name>A0ABW5M8G1_9BACT</name>
<feature type="transmembrane region" description="Helical" evidence="1">
    <location>
        <begin position="6"/>
        <end position="25"/>
    </location>
</feature>
<evidence type="ECO:0000313" key="3">
    <source>
        <dbReference type="Proteomes" id="UP001597469"/>
    </source>
</evidence>
<proteinExistence type="predicted"/>
<dbReference type="RefSeq" id="WP_381525370.1">
    <property type="nucleotide sequence ID" value="NZ_JBHULN010000013.1"/>
</dbReference>
<keyword evidence="1" id="KW-0472">Membrane</keyword>
<gene>
    <name evidence="2" type="ORF">ACFSUS_19200</name>
</gene>
<feature type="transmembrane region" description="Helical" evidence="1">
    <location>
        <begin position="94"/>
        <end position="110"/>
    </location>
</feature>
<dbReference type="Proteomes" id="UP001597469">
    <property type="component" value="Unassembled WGS sequence"/>
</dbReference>